<dbReference type="HOGENOM" id="CLU_2581793_0_0_11"/>
<reference evidence="2 3" key="1">
    <citation type="submission" date="2011-10" db="EMBL/GenBank/DDBJ databases">
        <title>The Genome Sequence of Actinomyces graevenitzii C83.</title>
        <authorList>
            <consortium name="The Broad Institute Genome Sequencing Platform"/>
            <consortium name="The Broad Institute Genome Sequencing Center for Infectious Disease"/>
            <person name="Earl A."/>
            <person name="Ward D."/>
            <person name="Feldgarden M."/>
            <person name="Gevers D."/>
            <person name="Sibley C.D."/>
            <person name="Field T.R."/>
            <person name="Grinwis M."/>
            <person name="Eshaghurshan C.S."/>
            <person name="Surette M.G."/>
            <person name="Young S.K."/>
            <person name="Zeng Q."/>
            <person name="Gargeya S."/>
            <person name="Fitzgerald M."/>
            <person name="Haas B."/>
            <person name="Abouelleil A."/>
            <person name="Alvarado L."/>
            <person name="Arachchi H.M."/>
            <person name="Berlin A."/>
            <person name="Brown A."/>
            <person name="Chapman S.B."/>
            <person name="Chen Z."/>
            <person name="Dunbar C."/>
            <person name="Freedman E."/>
            <person name="Gearin G."/>
            <person name="Goldberg J."/>
            <person name="Griggs A."/>
            <person name="Gujja S."/>
            <person name="Heiman D."/>
            <person name="Howarth C."/>
            <person name="Larson L."/>
            <person name="Lui A."/>
            <person name="MacDonald P.J.P."/>
            <person name="Montmayeur A."/>
            <person name="Murphy C."/>
            <person name="Neiman D."/>
            <person name="Pearson M."/>
            <person name="Priest M."/>
            <person name="Roberts A."/>
            <person name="Saif S."/>
            <person name="Shea T."/>
            <person name="Shenoy N."/>
            <person name="Sisk P."/>
            <person name="Stolte C."/>
            <person name="Sykes S."/>
            <person name="Wortman J."/>
            <person name="Nusbaum C."/>
            <person name="Birren B."/>
        </authorList>
    </citation>
    <scope>NUCLEOTIDE SEQUENCE [LARGE SCALE GENOMIC DNA]</scope>
    <source>
        <strain evidence="2 3">C83</strain>
    </source>
</reference>
<name>G9PGV8_9ACTO</name>
<organism evidence="2 3">
    <name type="scientific">Actinomyces graevenitzii C83</name>
    <dbReference type="NCBI Taxonomy" id="435830"/>
    <lineage>
        <taxon>Bacteria</taxon>
        <taxon>Bacillati</taxon>
        <taxon>Actinomycetota</taxon>
        <taxon>Actinomycetes</taxon>
        <taxon>Actinomycetales</taxon>
        <taxon>Actinomycetaceae</taxon>
        <taxon>Actinomyces</taxon>
    </lineage>
</organism>
<keyword evidence="3" id="KW-1185">Reference proteome</keyword>
<evidence type="ECO:0000313" key="2">
    <source>
        <dbReference type="EMBL" id="EHM87611.1"/>
    </source>
</evidence>
<dbReference type="Proteomes" id="UP000003822">
    <property type="component" value="Unassembled WGS sequence"/>
</dbReference>
<dbReference type="EMBL" id="ACRN01000012">
    <property type="protein sequence ID" value="EHM87611.1"/>
    <property type="molecule type" value="Genomic_DNA"/>
</dbReference>
<proteinExistence type="predicted"/>
<gene>
    <name evidence="2" type="ORF">HMPREF0045_01482</name>
</gene>
<evidence type="ECO:0000313" key="3">
    <source>
        <dbReference type="Proteomes" id="UP000003822"/>
    </source>
</evidence>
<comment type="caution">
    <text evidence="2">The sequence shown here is derived from an EMBL/GenBank/DDBJ whole genome shotgun (WGS) entry which is preliminary data.</text>
</comment>
<dbReference type="PATRIC" id="fig|435830.3.peg.1421"/>
<feature type="region of interest" description="Disordered" evidence="1">
    <location>
        <begin position="1"/>
        <end position="80"/>
    </location>
</feature>
<sequence>MAKDGTNRGGRRVRAGAKPDQLKDKLEAGKPASRLLEPADLDPFGLEGGDVGDSALLEGETMPPSTPTEQSLSRQRRMSL</sequence>
<evidence type="ECO:0000256" key="1">
    <source>
        <dbReference type="SAM" id="MobiDB-lite"/>
    </source>
</evidence>
<dbReference type="AlphaFoldDB" id="G9PGV8"/>
<accession>G9PGV8</accession>
<protein>
    <submittedName>
        <fullName evidence="2">Uncharacterized protein</fullName>
    </submittedName>
</protein>
<dbReference type="STRING" id="435830.HMPREF0045_01482"/>